<dbReference type="EMBL" id="UINC01143126">
    <property type="protein sequence ID" value="SVD31866.1"/>
    <property type="molecule type" value="Genomic_DNA"/>
</dbReference>
<dbReference type="InterPro" id="IPR013320">
    <property type="entry name" value="ConA-like_dom_sf"/>
</dbReference>
<name>A0A382UC66_9ZZZZ</name>
<protein>
    <recommendedName>
        <fullName evidence="2">LamG-like jellyroll fold domain-containing protein</fullName>
    </recommendedName>
</protein>
<dbReference type="Pfam" id="PF13385">
    <property type="entry name" value="Laminin_G_3"/>
    <property type="match status" value="1"/>
</dbReference>
<gene>
    <name evidence="1" type="ORF">METZ01_LOCUS384720</name>
</gene>
<organism evidence="1">
    <name type="scientific">marine metagenome</name>
    <dbReference type="NCBI Taxonomy" id="408172"/>
    <lineage>
        <taxon>unclassified sequences</taxon>
        <taxon>metagenomes</taxon>
        <taxon>ecological metagenomes</taxon>
    </lineage>
</organism>
<proteinExistence type="predicted"/>
<evidence type="ECO:0008006" key="2">
    <source>
        <dbReference type="Google" id="ProtNLM"/>
    </source>
</evidence>
<reference evidence="1" key="1">
    <citation type="submission" date="2018-05" db="EMBL/GenBank/DDBJ databases">
        <authorList>
            <person name="Lanie J.A."/>
            <person name="Ng W.-L."/>
            <person name="Kazmierczak K.M."/>
            <person name="Andrzejewski T.M."/>
            <person name="Davidsen T.M."/>
            <person name="Wayne K.J."/>
            <person name="Tettelin H."/>
            <person name="Glass J.I."/>
            <person name="Rusch D."/>
            <person name="Podicherti R."/>
            <person name="Tsui H.-C.T."/>
            <person name="Winkler M.E."/>
        </authorList>
    </citation>
    <scope>NUCLEOTIDE SEQUENCE</scope>
</reference>
<evidence type="ECO:0000313" key="1">
    <source>
        <dbReference type="EMBL" id="SVD31866.1"/>
    </source>
</evidence>
<sequence length="83" mass="9479">HKGDINYPNAKDGNGEDDAELVIGQYRDKNEFFPHKGLIDEVKIYDRALSEAEVNHNMKSSGLLVDVRNKLATRWAKVKNLHM</sequence>
<feature type="non-terminal residue" evidence="1">
    <location>
        <position position="1"/>
    </location>
</feature>
<accession>A0A382UC66</accession>
<dbReference type="AlphaFoldDB" id="A0A382UC66"/>
<dbReference type="SUPFAM" id="SSF49899">
    <property type="entry name" value="Concanavalin A-like lectins/glucanases"/>
    <property type="match status" value="1"/>
</dbReference>
<dbReference type="Gene3D" id="2.60.120.200">
    <property type="match status" value="1"/>
</dbReference>